<gene>
    <name evidence="2" type="ORF">ALC53_09832</name>
</gene>
<name>A0A195B635_9HYME</name>
<keyword evidence="3" id="KW-1185">Reference proteome</keyword>
<reference evidence="2 3" key="1">
    <citation type="submission" date="2015-09" db="EMBL/GenBank/DDBJ databases">
        <title>Atta colombica WGS genome.</title>
        <authorList>
            <person name="Nygaard S."/>
            <person name="Hu H."/>
            <person name="Boomsma J."/>
            <person name="Zhang G."/>
        </authorList>
    </citation>
    <scope>NUCLEOTIDE SEQUENCE [LARGE SCALE GENOMIC DNA]</scope>
    <source>
        <strain evidence="2">Treedump-2</strain>
        <tissue evidence="2">Whole body</tissue>
    </source>
</reference>
<proteinExistence type="predicted"/>
<feature type="transmembrane region" description="Helical" evidence="1">
    <location>
        <begin position="90"/>
        <end position="111"/>
    </location>
</feature>
<dbReference type="EMBL" id="KQ976587">
    <property type="protein sequence ID" value="KYM79720.1"/>
    <property type="molecule type" value="Genomic_DNA"/>
</dbReference>
<accession>A0A195B635</accession>
<sequence>MITNIRTTSSIISFKADTLRIKISGTNVVQRPVGDTSGISNFRSLYHVTFVIFLYELYLHKCDEQEETVAVATELFEQEQGLMRGIDENYSFFAIILLRGWLIITLLMLVIDAALIPRGGPDECVYHIHVLHCMLYKPPPQPSYNTSLLPPRVIPEPVRANLNPTASRLA</sequence>
<keyword evidence="1" id="KW-1133">Transmembrane helix</keyword>
<evidence type="ECO:0000313" key="3">
    <source>
        <dbReference type="Proteomes" id="UP000078540"/>
    </source>
</evidence>
<dbReference type="AlphaFoldDB" id="A0A195B635"/>
<keyword evidence="1" id="KW-0472">Membrane</keyword>
<dbReference type="Proteomes" id="UP000078540">
    <property type="component" value="Unassembled WGS sequence"/>
</dbReference>
<organism evidence="2 3">
    <name type="scientific">Atta colombica</name>
    <dbReference type="NCBI Taxonomy" id="520822"/>
    <lineage>
        <taxon>Eukaryota</taxon>
        <taxon>Metazoa</taxon>
        <taxon>Ecdysozoa</taxon>
        <taxon>Arthropoda</taxon>
        <taxon>Hexapoda</taxon>
        <taxon>Insecta</taxon>
        <taxon>Pterygota</taxon>
        <taxon>Neoptera</taxon>
        <taxon>Endopterygota</taxon>
        <taxon>Hymenoptera</taxon>
        <taxon>Apocrita</taxon>
        <taxon>Aculeata</taxon>
        <taxon>Formicoidea</taxon>
        <taxon>Formicidae</taxon>
        <taxon>Myrmicinae</taxon>
        <taxon>Atta</taxon>
    </lineage>
</organism>
<protein>
    <submittedName>
        <fullName evidence="2">Uncharacterized protein</fullName>
    </submittedName>
</protein>
<evidence type="ECO:0000256" key="1">
    <source>
        <dbReference type="SAM" id="Phobius"/>
    </source>
</evidence>
<evidence type="ECO:0000313" key="2">
    <source>
        <dbReference type="EMBL" id="KYM79720.1"/>
    </source>
</evidence>
<keyword evidence="1" id="KW-0812">Transmembrane</keyword>